<gene>
    <name evidence="6" type="ORF">MED92_11484</name>
</gene>
<sequence>MKIRLPIIKGRSAAKELEAEGKVEIIDDELLVDVPDVDQLDTRYKDAYSDDSFWSKAKSQFKNIGEQGIKNALILFYASQSKNLSLKHKAILYGALGYLITLIDAVPDLTPFFGYTDDLTVLSAAVYALIDVIDDEIKAKAEKTYNKLFHSDE</sequence>
<comment type="subcellular location">
    <subcellularLocation>
        <location evidence="1">Endomembrane system</location>
        <topology evidence="1">Multi-pass membrane protein</topology>
    </subcellularLocation>
</comment>
<reference evidence="6 7" key="1">
    <citation type="submission" date="2006-02" db="EMBL/GenBank/DDBJ databases">
        <authorList>
            <person name="Pinhassi J."/>
            <person name="Pedros-Alio C."/>
            <person name="Ferriera S."/>
            <person name="Johnson J."/>
            <person name="Kravitz S."/>
            <person name="Halpern A."/>
            <person name="Remington K."/>
            <person name="Beeson K."/>
            <person name="Tran B."/>
            <person name="Rogers Y.-H."/>
            <person name="Friedman R."/>
            <person name="Venter J.C."/>
        </authorList>
    </citation>
    <scope>NUCLEOTIDE SEQUENCE [LARGE SCALE GENOMIC DNA]</scope>
    <source>
        <strain evidence="6 7">MED92</strain>
    </source>
</reference>
<evidence type="ECO:0000256" key="3">
    <source>
        <dbReference type="ARBA" id="ARBA00022989"/>
    </source>
</evidence>
<dbReference type="EMBL" id="AAOW01000009">
    <property type="protein sequence ID" value="EAR61346.1"/>
    <property type="molecule type" value="Genomic_DNA"/>
</dbReference>
<keyword evidence="7" id="KW-1185">Reference proteome</keyword>
<organism evidence="6 7">
    <name type="scientific">Neptuniibacter caesariensis</name>
    <dbReference type="NCBI Taxonomy" id="207954"/>
    <lineage>
        <taxon>Bacteria</taxon>
        <taxon>Pseudomonadati</taxon>
        <taxon>Pseudomonadota</taxon>
        <taxon>Gammaproteobacteria</taxon>
        <taxon>Oceanospirillales</taxon>
        <taxon>Oceanospirillaceae</taxon>
        <taxon>Neptuniibacter</taxon>
    </lineage>
</organism>
<dbReference type="GO" id="GO:0012505">
    <property type="term" value="C:endomembrane system"/>
    <property type="evidence" value="ECO:0007669"/>
    <property type="project" value="UniProtKB-SubCell"/>
</dbReference>
<dbReference type="RefSeq" id="WP_007019852.1">
    <property type="nucleotide sequence ID" value="NZ_CH724125.1"/>
</dbReference>
<keyword evidence="3" id="KW-1133">Transmembrane helix</keyword>
<comment type="caution">
    <text evidence="6">The sequence shown here is derived from an EMBL/GenBank/DDBJ whole genome shotgun (WGS) entry which is preliminary data.</text>
</comment>
<dbReference type="Pfam" id="PF06803">
    <property type="entry name" value="DUF1232"/>
    <property type="match status" value="1"/>
</dbReference>
<proteinExistence type="predicted"/>
<evidence type="ECO:0000256" key="2">
    <source>
        <dbReference type="ARBA" id="ARBA00022692"/>
    </source>
</evidence>
<evidence type="ECO:0000256" key="1">
    <source>
        <dbReference type="ARBA" id="ARBA00004127"/>
    </source>
</evidence>
<keyword evidence="4" id="KW-0472">Membrane</keyword>
<name>A0A7U8GSF2_NEPCE</name>
<dbReference type="AlphaFoldDB" id="A0A7U8GSF2"/>
<accession>A0A7U8GSF2</accession>
<evidence type="ECO:0000313" key="7">
    <source>
        <dbReference type="Proteomes" id="UP000002171"/>
    </source>
</evidence>
<protein>
    <recommendedName>
        <fullName evidence="5">DUF1232 domain-containing protein</fullName>
    </recommendedName>
</protein>
<dbReference type="Proteomes" id="UP000002171">
    <property type="component" value="Unassembled WGS sequence"/>
</dbReference>
<evidence type="ECO:0000256" key="4">
    <source>
        <dbReference type="ARBA" id="ARBA00023136"/>
    </source>
</evidence>
<dbReference type="OrthoDB" id="9789605at2"/>
<dbReference type="InterPro" id="IPR010652">
    <property type="entry name" value="DUF1232"/>
</dbReference>
<feature type="domain" description="DUF1232" evidence="5">
    <location>
        <begin position="89"/>
        <end position="123"/>
    </location>
</feature>
<keyword evidence="2" id="KW-0812">Transmembrane</keyword>
<evidence type="ECO:0000313" key="6">
    <source>
        <dbReference type="EMBL" id="EAR61346.1"/>
    </source>
</evidence>
<evidence type="ECO:0000259" key="5">
    <source>
        <dbReference type="Pfam" id="PF06803"/>
    </source>
</evidence>